<dbReference type="InterPro" id="IPR053134">
    <property type="entry name" value="RNA-dir_DNA_polymerase"/>
</dbReference>
<evidence type="ECO:0000259" key="2">
    <source>
        <dbReference type="Pfam" id="PF00078"/>
    </source>
</evidence>
<dbReference type="PANTHER" id="PTHR24559:SF444">
    <property type="entry name" value="REVERSE TRANSCRIPTASE DOMAIN-CONTAINING PROTEIN"/>
    <property type="match status" value="1"/>
</dbReference>
<keyword evidence="4" id="KW-1185">Reference proteome</keyword>
<evidence type="ECO:0000313" key="4">
    <source>
        <dbReference type="Proteomes" id="UP001165121"/>
    </source>
</evidence>
<dbReference type="SUPFAM" id="SSF56672">
    <property type="entry name" value="DNA/RNA polymerases"/>
    <property type="match status" value="1"/>
</dbReference>
<organism evidence="3 4">
    <name type="scientific">Phytophthora fragariaefolia</name>
    <dbReference type="NCBI Taxonomy" id="1490495"/>
    <lineage>
        <taxon>Eukaryota</taxon>
        <taxon>Sar</taxon>
        <taxon>Stramenopiles</taxon>
        <taxon>Oomycota</taxon>
        <taxon>Peronosporomycetes</taxon>
        <taxon>Peronosporales</taxon>
        <taxon>Peronosporaceae</taxon>
        <taxon>Phytophthora</taxon>
    </lineage>
</organism>
<dbReference type="EMBL" id="BSXT01000522">
    <property type="protein sequence ID" value="GMF29256.1"/>
    <property type="molecule type" value="Genomic_DNA"/>
</dbReference>
<dbReference type="Gene3D" id="3.10.10.10">
    <property type="entry name" value="HIV Type 1 Reverse Transcriptase, subunit A, domain 1"/>
    <property type="match status" value="1"/>
</dbReference>
<feature type="domain" description="Reverse transcriptase" evidence="2">
    <location>
        <begin position="169"/>
        <end position="252"/>
    </location>
</feature>
<sequence>MIQALSAGRTQQLETTVETLSVVTRTGTGLRYRKMELESLPTLVSELTALPAMSWKRFARDLHDGRIEQISSPEAEVLRQLVTEGADALSAKSKKERFDDQVWDHVPSTRSCESTRSRRKLGKCRNQSPCTARLRSVSRSPRAGAASSTLQQAKRWDGTGTDADTTKDVIIDTMALSTIFSALDLRDGFYEILMRESDIPLTAVSTSSGMLWKWLVMPQGLTHAPATCSRCVTQLLRSVSDFIPSYFNDMFIDSRAVDG</sequence>
<dbReference type="Proteomes" id="UP001165121">
    <property type="component" value="Unassembled WGS sequence"/>
</dbReference>
<dbReference type="PANTHER" id="PTHR24559">
    <property type="entry name" value="TRANSPOSON TY3-I GAG-POL POLYPROTEIN"/>
    <property type="match status" value="1"/>
</dbReference>
<dbReference type="Pfam" id="PF00078">
    <property type="entry name" value="RVT_1"/>
    <property type="match status" value="1"/>
</dbReference>
<dbReference type="InterPro" id="IPR043128">
    <property type="entry name" value="Rev_trsase/Diguanyl_cyclase"/>
</dbReference>
<dbReference type="AlphaFoldDB" id="A0A9W6UC26"/>
<feature type="region of interest" description="Disordered" evidence="1">
    <location>
        <begin position="132"/>
        <end position="161"/>
    </location>
</feature>
<dbReference type="OrthoDB" id="90247at2759"/>
<dbReference type="Gene3D" id="3.30.70.270">
    <property type="match status" value="1"/>
</dbReference>
<reference evidence="3" key="1">
    <citation type="submission" date="2023-04" db="EMBL/GenBank/DDBJ databases">
        <title>Phytophthora fragariaefolia NBRC 109709.</title>
        <authorList>
            <person name="Ichikawa N."/>
            <person name="Sato H."/>
            <person name="Tonouchi N."/>
        </authorList>
    </citation>
    <scope>NUCLEOTIDE SEQUENCE</scope>
    <source>
        <strain evidence="3">NBRC 109709</strain>
    </source>
</reference>
<gene>
    <name evidence="3" type="ORF">Pfra01_000623100</name>
</gene>
<evidence type="ECO:0000313" key="3">
    <source>
        <dbReference type="EMBL" id="GMF29256.1"/>
    </source>
</evidence>
<comment type="caution">
    <text evidence="3">The sequence shown here is derived from an EMBL/GenBank/DDBJ whole genome shotgun (WGS) entry which is preliminary data.</text>
</comment>
<evidence type="ECO:0000256" key="1">
    <source>
        <dbReference type="SAM" id="MobiDB-lite"/>
    </source>
</evidence>
<protein>
    <submittedName>
        <fullName evidence="3">Unnamed protein product</fullName>
    </submittedName>
</protein>
<accession>A0A9W6UC26</accession>
<dbReference type="InterPro" id="IPR000477">
    <property type="entry name" value="RT_dom"/>
</dbReference>
<dbReference type="InterPro" id="IPR043502">
    <property type="entry name" value="DNA/RNA_pol_sf"/>
</dbReference>
<name>A0A9W6UC26_9STRA</name>
<proteinExistence type="predicted"/>